<evidence type="ECO:0000256" key="1">
    <source>
        <dbReference type="SAM" id="SignalP"/>
    </source>
</evidence>
<feature type="signal peptide" evidence="1">
    <location>
        <begin position="1"/>
        <end position="29"/>
    </location>
</feature>
<dbReference type="AlphaFoldDB" id="A0A928KRI7"/>
<feature type="chain" id="PRO_5037436968" description="Cadherin-like beta sandwich domain-containing protein" evidence="1">
    <location>
        <begin position="30"/>
        <end position="459"/>
    </location>
</feature>
<organism evidence="2 3">
    <name type="scientific">Faecalispora sporosphaeroides</name>
    <dbReference type="NCBI Taxonomy" id="1549"/>
    <lineage>
        <taxon>Bacteria</taxon>
        <taxon>Bacillati</taxon>
        <taxon>Bacillota</taxon>
        <taxon>Clostridia</taxon>
        <taxon>Eubacteriales</taxon>
        <taxon>Oscillospiraceae</taxon>
        <taxon>Faecalispora</taxon>
    </lineage>
</organism>
<accession>A0A928KRI7</accession>
<comment type="caution">
    <text evidence="2">The sequence shown here is derived from an EMBL/GenBank/DDBJ whole genome shotgun (WGS) entry which is preliminary data.</text>
</comment>
<protein>
    <recommendedName>
        <fullName evidence="4">Cadherin-like beta sandwich domain-containing protein</fullName>
    </recommendedName>
</protein>
<name>A0A928KRI7_9FIRM</name>
<sequence length="459" mass="49628">MRKASKKWIAAVLSLGLMWSAAPFQTVQAARDVEDFDIYPKSTSSFKFETADLARIEYSLMNDRDDVRVQINFDSATSKAVQDMGTITMPKSTLQAIEKSGRKATFEIYSKEGKEYAWEFSNGKMDKPQDINLALKATSVSAVSISDPITVNSVVIQMKYSGELPKDTKLIIPVDKDPDGKDLYPIFYGDLDYALDNDFYLYKLSGSKLSFETNSKYHLDDDDYEFEIPVSKGGSYVLSPTNLRFPNSGGSTSSGTTDSVQLSSYSGTVAVGGTTSIFIQRPTSGTFTVTSGNPYVAQVVGTATAVNGGTQYQVQGLSAGTSVFTVKSSNGTTTSYTLTVTSGAAPTNRSGWVMIDTLSYEFAPGNIYDYKVTLSGASANEVQTVSSRAHIASVKELRRVTRSDGLVDVYYRITALRASADPTTVSSTVRGVHSSIRVMVTAGAKPHGVAARNLSYFTS</sequence>
<evidence type="ECO:0000313" key="2">
    <source>
        <dbReference type="EMBL" id="MBE6833407.1"/>
    </source>
</evidence>
<evidence type="ECO:0000313" key="3">
    <source>
        <dbReference type="Proteomes" id="UP000754750"/>
    </source>
</evidence>
<keyword evidence="1" id="KW-0732">Signal</keyword>
<evidence type="ECO:0008006" key="4">
    <source>
        <dbReference type="Google" id="ProtNLM"/>
    </source>
</evidence>
<reference evidence="2" key="1">
    <citation type="submission" date="2019-04" db="EMBL/GenBank/DDBJ databases">
        <title>Evolution of Biomass-Degrading Anaerobic Consortia Revealed by Metagenomics.</title>
        <authorList>
            <person name="Peng X."/>
        </authorList>
    </citation>
    <scope>NUCLEOTIDE SEQUENCE</scope>
    <source>
        <strain evidence="2">SIG551</strain>
    </source>
</reference>
<proteinExistence type="predicted"/>
<dbReference type="EMBL" id="SVNY01000003">
    <property type="protein sequence ID" value="MBE6833407.1"/>
    <property type="molecule type" value="Genomic_DNA"/>
</dbReference>
<gene>
    <name evidence="2" type="ORF">E7512_07495</name>
</gene>
<dbReference type="RefSeq" id="WP_020072642.1">
    <property type="nucleotide sequence ID" value="NZ_JBKWRC010000002.1"/>
</dbReference>
<dbReference type="Proteomes" id="UP000754750">
    <property type="component" value="Unassembled WGS sequence"/>
</dbReference>